<reference evidence="4 5" key="1">
    <citation type="journal article" date="2013" name="Genome Announc.">
        <title>Genome Sequence of Streptomyces violaceusniger Strain SPC6, a Halotolerant Streptomycete That Exhibits Rapid Growth and Development.</title>
        <authorList>
            <person name="Chen X."/>
            <person name="Zhang B."/>
            <person name="Zhang W."/>
            <person name="Wu X."/>
            <person name="Zhang M."/>
            <person name="Chen T."/>
            <person name="Liu G."/>
            <person name="Dyson P."/>
        </authorList>
    </citation>
    <scope>NUCLEOTIDE SEQUENCE [LARGE SCALE GENOMIC DNA]</scope>
    <source>
        <strain evidence="4 5">SPC6</strain>
    </source>
</reference>
<feature type="region of interest" description="Disordered" evidence="1">
    <location>
        <begin position="413"/>
        <end position="445"/>
    </location>
</feature>
<dbReference type="InterPro" id="IPR050237">
    <property type="entry name" value="ATP-dep_AMP-bd_enzyme"/>
</dbReference>
<gene>
    <name evidence="4" type="ORF">J116_005060</name>
</gene>
<dbReference type="InterPro" id="IPR045851">
    <property type="entry name" value="AMP-bd_C_sf"/>
</dbReference>
<dbReference type="Proteomes" id="UP000095329">
    <property type="component" value="Unassembled WGS sequence"/>
</dbReference>
<organism evidence="4 5">
    <name type="scientific">Streptomyces thermolilacinus SPC6</name>
    <dbReference type="NCBI Taxonomy" id="1306406"/>
    <lineage>
        <taxon>Bacteria</taxon>
        <taxon>Bacillati</taxon>
        <taxon>Actinomycetota</taxon>
        <taxon>Actinomycetes</taxon>
        <taxon>Kitasatosporales</taxon>
        <taxon>Streptomycetaceae</taxon>
        <taxon>Streptomyces</taxon>
    </lineage>
</organism>
<feature type="domain" description="AMP-dependent synthetase/ligase" evidence="2">
    <location>
        <begin position="89"/>
        <end position="460"/>
    </location>
</feature>
<dbReference type="AlphaFoldDB" id="A0A1D3DZV5"/>
<keyword evidence="5" id="KW-1185">Reference proteome</keyword>
<evidence type="ECO:0000256" key="1">
    <source>
        <dbReference type="SAM" id="MobiDB-lite"/>
    </source>
</evidence>
<keyword evidence="4" id="KW-0436">Ligase</keyword>
<dbReference type="InterPro" id="IPR036736">
    <property type="entry name" value="ACP-like_sf"/>
</dbReference>
<dbReference type="PANTHER" id="PTHR43767">
    <property type="entry name" value="LONG-CHAIN-FATTY-ACID--COA LIGASE"/>
    <property type="match status" value="1"/>
</dbReference>
<dbReference type="InterPro" id="IPR020845">
    <property type="entry name" value="AMP-binding_CS"/>
</dbReference>
<dbReference type="PROSITE" id="PS00455">
    <property type="entry name" value="AMP_BINDING"/>
    <property type="match status" value="1"/>
</dbReference>
<dbReference type="Pfam" id="PF13193">
    <property type="entry name" value="AMP-binding_C"/>
    <property type="match status" value="1"/>
</dbReference>
<sequence>MGIADELLRGEARLRADLGLDSVDLSQLALELAERYGVRFDPWSGHDHTVREVVALARTGQAGPVAERYRGRGWWAPELLDEAVLDTRGHPGGRAALTGDGRTLRRAALDAAVSGCAARLAEGGVLPGDHVLVLPPNEPRFLVLVLALIRLGACPVLAPPTLRARELGPVVSAVGATAMAVPGPGRRFDHLRMAEGLRLRHPSLRTLIVPGGDAARGRLDLDACAGLHDTAPVDAGRGAAPVGGARRPSDTALFLLSSGTTGAPRLIPRSHEAFTHVVRASAGVSGMGRDTVYLAALPVAHSFAFGHPGVLGALVCGGRAVLGPDGDPGGALELIERERVTHCALTPAVARQWLGARAARPGHDLSSLRVIQVGGARLDEDTAARLAEVFACRVQQVYGMSEGLLNLTRLDDPPGPVATTQGRPASPGDETRVVDGAGRPVADGETGELLVRGPGVITAYHGGAEPEAFTPDGFLRTGDLVRRHPSGNFQVVGRVKDVINRGGEKIPAGELESLVLAHPRVRSAAAVAMPHPVLGEAVCLYVTGGAEGAPSLREIRRFLVEAGLAPFKLPEHLVELPALPLTGIGKIDKVRLREDVRARTAPSAPPPR</sequence>
<dbReference type="STRING" id="1306406.J116_005060"/>
<dbReference type="eggNOG" id="COG1021">
    <property type="taxonomic scope" value="Bacteria"/>
</dbReference>
<dbReference type="InterPro" id="IPR025110">
    <property type="entry name" value="AMP-bd_C"/>
</dbReference>
<dbReference type="Gene3D" id="3.30.300.30">
    <property type="match status" value="1"/>
</dbReference>
<dbReference type="SUPFAM" id="SSF56801">
    <property type="entry name" value="Acetyl-CoA synthetase-like"/>
    <property type="match status" value="1"/>
</dbReference>
<dbReference type="GO" id="GO:0016878">
    <property type="term" value="F:acid-thiol ligase activity"/>
    <property type="evidence" value="ECO:0007669"/>
    <property type="project" value="UniProtKB-ARBA"/>
</dbReference>
<proteinExistence type="predicted"/>
<evidence type="ECO:0000313" key="4">
    <source>
        <dbReference type="EMBL" id="OEJ97857.1"/>
    </source>
</evidence>
<dbReference type="Gene3D" id="1.10.1200.10">
    <property type="entry name" value="ACP-like"/>
    <property type="match status" value="1"/>
</dbReference>
<name>A0A1D3DZV5_9ACTN</name>
<dbReference type="SUPFAM" id="SSF47336">
    <property type="entry name" value="ACP-like"/>
    <property type="match status" value="1"/>
</dbReference>
<dbReference type="EMBL" id="ASHX02000001">
    <property type="protein sequence ID" value="OEJ97857.1"/>
    <property type="molecule type" value="Genomic_DNA"/>
</dbReference>
<accession>A0A1D3DZV5</accession>
<protein>
    <submittedName>
        <fullName evidence="4">2,3-dihydroxybenzoate-AMP ligase</fullName>
    </submittedName>
</protein>
<dbReference type="PANTHER" id="PTHR43767:SF1">
    <property type="entry name" value="NONRIBOSOMAL PEPTIDE SYNTHASE PES1 (EUROFUNG)-RELATED"/>
    <property type="match status" value="1"/>
</dbReference>
<evidence type="ECO:0000259" key="3">
    <source>
        <dbReference type="Pfam" id="PF13193"/>
    </source>
</evidence>
<dbReference type="Gene3D" id="3.40.50.980">
    <property type="match status" value="2"/>
</dbReference>
<dbReference type="InterPro" id="IPR000873">
    <property type="entry name" value="AMP-dep_synth/lig_dom"/>
</dbReference>
<dbReference type="Pfam" id="PF00501">
    <property type="entry name" value="AMP-binding"/>
    <property type="match status" value="1"/>
</dbReference>
<dbReference type="Gene3D" id="2.30.38.10">
    <property type="entry name" value="Luciferase, Domain 3"/>
    <property type="match status" value="1"/>
</dbReference>
<feature type="domain" description="AMP-binding enzyme C-terminal" evidence="3">
    <location>
        <begin position="510"/>
        <end position="586"/>
    </location>
</feature>
<evidence type="ECO:0000259" key="2">
    <source>
        <dbReference type="Pfam" id="PF00501"/>
    </source>
</evidence>
<comment type="caution">
    <text evidence="4">The sequence shown here is derived from an EMBL/GenBank/DDBJ whole genome shotgun (WGS) entry which is preliminary data.</text>
</comment>
<evidence type="ECO:0000313" key="5">
    <source>
        <dbReference type="Proteomes" id="UP000095329"/>
    </source>
</evidence>